<dbReference type="PANTHER" id="PTHR34547">
    <property type="entry name" value="YACP-LIKE NYN DOMAIN PROTEIN"/>
    <property type="match status" value="1"/>
</dbReference>
<dbReference type="AlphaFoldDB" id="A0A7W8VGZ9"/>
<sequence length="455" mass="49256">MGSQGGGKPGEAAQGARPDPPGGGAERPLPEPVRARIIEYGSDVLGGLPAAEVPAALRRVARFEPRRRARLAGPQIAAQLETDDAFRALVAERVEQVWPELAEGLRRGVLPPAADPVVVAAVAYLLRPEGWEEIVGRVHAELERQETAKEADEAAEALAGLRARLEEERAEHRKEVNRLRGELREYRSEVADLRRRVHGERKRAKEAQHRAEQAEEQARGLSDSVSVRLGAVEAENRRLRGRLAAAEAQVEAARRAVRAERSSDDARLRVLLDVLVESAHGLRRELALPSSIETPAELLAEDRARSGAGRGVGDLGLPGDDPALVDRLLALPRVHLLVDGYNVTKTGYPTLPLADQRTRLLNALDGLAGRSKAEITCVFDGADVDAPAVQGRRTRVLFSEPGETADELIVRLVRAEPPGRPLAVVTADKEIIAAVRAEGARAVPSELLLQRLARV</sequence>
<proteinExistence type="predicted"/>
<dbReference type="Pfam" id="PF05991">
    <property type="entry name" value="NYN_YacP"/>
    <property type="match status" value="1"/>
</dbReference>
<dbReference type="PANTHER" id="PTHR34547:SF1">
    <property type="entry name" value="YACP-LIKE NYN DOMAIN PROTEIN"/>
    <property type="match status" value="1"/>
</dbReference>
<comment type="caution">
    <text evidence="2">The sequence shown here is derived from an EMBL/GenBank/DDBJ whole genome shotgun (WGS) entry which is preliminary data.</text>
</comment>
<accession>A0A7W8VGZ9</accession>
<feature type="region of interest" description="Disordered" evidence="1">
    <location>
        <begin position="1"/>
        <end position="32"/>
    </location>
</feature>
<evidence type="ECO:0000256" key="1">
    <source>
        <dbReference type="SAM" id="MobiDB-lite"/>
    </source>
</evidence>
<name>A0A7W8VGZ9_9ACTN</name>
<dbReference type="Proteomes" id="UP000572635">
    <property type="component" value="Unassembled WGS sequence"/>
</dbReference>
<keyword evidence="3" id="KW-1185">Reference proteome</keyword>
<organism evidence="2 3">
    <name type="scientific">Nocardiopsis composta</name>
    <dbReference type="NCBI Taxonomy" id="157465"/>
    <lineage>
        <taxon>Bacteria</taxon>
        <taxon>Bacillati</taxon>
        <taxon>Actinomycetota</taxon>
        <taxon>Actinomycetes</taxon>
        <taxon>Streptosporangiales</taxon>
        <taxon>Nocardiopsidaceae</taxon>
        <taxon>Nocardiopsis</taxon>
    </lineage>
</organism>
<evidence type="ECO:0000313" key="3">
    <source>
        <dbReference type="Proteomes" id="UP000572635"/>
    </source>
</evidence>
<gene>
    <name evidence="2" type="ORF">HDA36_005831</name>
</gene>
<protein>
    <submittedName>
        <fullName evidence="2">Putative RNA-binding protein with PIN domain/putative nucleic acid-binding Zn-ribbon protein</fullName>
    </submittedName>
</protein>
<evidence type="ECO:0000313" key="2">
    <source>
        <dbReference type="EMBL" id="MBB5435683.1"/>
    </source>
</evidence>
<reference evidence="2 3" key="1">
    <citation type="submission" date="2020-08" db="EMBL/GenBank/DDBJ databases">
        <title>Sequencing the genomes of 1000 actinobacteria strains.</title>
        <authorList>
            <person name="Klenk H.-P."/>
        </authorList>
    </citation>
    <scope>NUCLEOTIDE SEQUENCE [LARGE SCALE GENOMIC DNA]</scope>
    <source>
        <strain evidence="2 3">DSM 44551</strain>
    </source>
</reference>
<dbReference type="InterPro" id="IPR010298">
    <property type="entry name" value="YacP-like"/>
</dbReference>
<feature type="compositionally biased region" description="Basic and acidic residues" evidence="1">
    <location>
        <begin position="203"/>
        <end position="218"/>
    </location>
</feature>
<dbReference type="RefSeq" id="WP_184398665.1">
    <property type="nucleotide sequence ID" value="NZ_BAAAJD010000027.1"/>
</dbReference>
<dbReference type="EMBL" id="JACHDB010000002">
    <property type="protein sequence ID" value="MBB5435683.1"/>
    <property type="molecule type" value="Genomic_DNA"/>
</dbReference>
<feature type="region of interest" description="Disordered" evidence="1">
    <location>
        <begin position="197"/>
        <end position="219"/>
    </location>
</feature>